<dbReference type="Pfam" id="PF10344">
    <property type="entry name" value="Hobbit"/>
    <property type="match status" value="2"/>
</dbReference>
<accession>A0AA39INS1</accession>
<feature type="region of interest" description="Disordered" evidence="1">
    <location>
        <begin position="1727"/>
        <end position="1748"/>
    </location>
</feature>
<gene>
    <name evidence="3" type="ORF">QR680_010380</name>
</gene>
<organism evidence="3 4">
    <name type="scientific">Steinernema hermaphroditum</name>
    <dbReference type="NCBI Taxonomy" id="289476"/>
    <lineage>
        <taxon>Eukaryota</taxon>
        <taxon>Metazoa</taxon>
        <taxon>Ecdysozoa</taxon>
        <taxon>Nematoda</taxon>
        <taxon>Chromadorea</taxon>
        <taxon>Rhabditida</taxon>
        <taxon>Tylenchina</taxon>
        <taxon>Panagrolaimomorpha</taxon>
        <taxon>Strongyloidoidea</taxon>
        <taxon>Steinernematidae</taxon>
        <taxon>Steinernema</taxon>
    </lineage>
</organism>
<evidence type="ECO:0000313" key="3">
    <source>
        <dbReference type="EMBL" id="KAK0427705.1"/>
    </source>
</evidence>
<evidence type="ECO:0000259" key="2">
    <source>
        <dbReference type="SMART" id="SM01214"/>
    </source>
</evidence>
<dbReference type="PANTHER" id="PTHR15678">
    <property type="entry name" value="ANTIGEN MLAA-22-RELATED"/>
    <property type="match status" value="1"/>
</dbReference>
<keyword evidence="4" id="KW-1185">Reference proteome</keyword>
<dbReference type="EMBL" id="JAUCMV010000001">
    <property type="protein sequence ID" value="KAK0427705.1"/>
    <property type="molecule type" value="Genomic_DNA"/>
</dbReference>
<feature type="compositionally biased region" description="Polar residues" evidence="1">
    <location>
        <begin position="1736"/>
        <end position="1748"/>
    </location>
</feature>
<dbReference type="InterPro" id="IPR045167">
    <property type="entry name" value="Hobbit"/>
</dbReference>
<protein>
    <recommendedName>
        <fullName evidence="2">FMP27/BLTP2/Hobbit GFWDK motif-containing RBG unit domain-containing protein</fullName>
    </recommendedName>
</protein>
<feature type="compositionally biased region" description="Acidic residues" evidence="1">
    <location>
        <begin position="221"/>
        <end position="230"/>
    </location>
</feature>
<dbReference type="SMART" id="SM01214">
    <property type="entry name" value="Fmp27_GFWDK"/>
    <property type="match status" value="1"/>
</dbReference>
<feature type="region of interest" description="Disordered" evidence="1">
    <location>
        <begin position="211"/>
        <end position="230"/>
    </location>
</feature>
<dbReference type="Proteomes" id="UP001175271">
    <property type="component" value="Unassembled WGS sequence"/>
</dbReference>
<sequence length="1903" mass="218165">MIVEAVLTLVVGLPILLFLVRKCAESILSRVLSLKTGLDVAVKVNSFGFWYLSNIRIRLNNKFDVGIREIRLASVQLRSAASTFVELHCVSIEITGFHCDLRNPDGAVGADLLFNTELITINYSKPDGVNVVEFGVESLSFRRPNVARNDDAPEVHYWGAVVTVGAGLGQLSIAGTKKTVQIQIDECQVEWDEGILQEICELVKSVLPQETAPEVETADRNEDEEKTVDSEGDEAPAVVFQIGVRNIDLYFAARKAGFLVLSAESLRIESPSRGQLLFWVDALRLDEGLLGTTIGCTRSQTIVQSCENFASLLSDGECARFLIRNVQIEQRRELFVHIDSDLRLTWSPLEYVILYEMITATKSKVPELMPIIKRFVKQPKAGEALRNSSRPLILNIVSDHPIELGFRLPRDHLVLFQVPSIHVQKTVTDNSFSVNSPHLTIRVDNHTIVEAENPLFRRLQMDVAMDMNRREFKHLRLRTNKVWSWAADLVKFHFPYGYNFAAAYEEIVNSVKFVKLVHGKKRKPFTADSPLPCDLHIAFKQFTLQMDDDPFEVQLQTNYELMVDEVYECERRREMLEKKLQDYAQRNFYVTAAKETELFEALKLRNAKIYVERARQLRATRSELFIWDVKDVEFRAFADSTLHGEKNVIRLIQEFNPESPSPTPLRFSTLWARCFELNMGESKMKFRDYPLPYTQFVDAYFWGHLVGAEHLPDGKRSLRDTYVELPEPWGMYHIERNMCPLKFYYDLGCEMTEFSATYGPCWEPCLTMISLCWNLVNSPSKDPSPPLPFWDKIRLLLHGRFSMMCKKFVTSMLASPDPYNSTELVEISWENFGFDWTTGVFRITTDVNAYIRTASKYDDSRLLHLPGFKCTILLEWVCMSKQHDHHSVLPCAPDKLPEYSANEIHDSYRAFRSSYLNVALNFEVKKLDEIPQILLYSNTLKWLDFLKNTLTIQNRPIKRGPLFGTPHVKKSQLSRHYKHVQINISLPRFYISYWMSFSSSHGFRLISNSMNLTSSLQLHILPHGNKEDIQRRPKTSWKVSHVSVQMDNCQIHLFGDAAQPTASCSDDADTFFVGLERLSYVHEQRPQRNPNIKLEDQQLTPNHLLTVHDLRASWNVQNRDTCLAIADGVQKAHILKKILSTKVLRNLNLETLLAQQQKNDYELKTARGYAGATMSEVERSPARVRAETFNSTNNQACSFDADGILAKLVDEADTKLVAYSEETVEPPSENLHGVMLCDKKDVIAHNWQIDLLNCQAILKGCDRDGFVLLTAARASVKQLIHQPVWRHAQLLAKKSWSAALSGMQYFAPQYSVHQNPASSKSDTEVDGAERPKKMKWLHRSVIEEKTTDDTTANDHIDANLDSYLGIGEAVGGIVSGGGPPLQRVVSRCSCQLFFCYFNDSIDLGLKASENHIRNWPLADRQKSQTHQSPELGTVVENVDCFTLKHNMLEVSTNPEQYQMILDIVNNLVLFVDPKKKESEKKRTAVWFTYAEQGLDVVRAKILSLQSNLRSIVARTRAAERELFFQQKVFDDAPESDLLRSENEELRREISVLKSQQYQMIDELAMTISCYKEREVEYLMEERQQHSNEEEFQVVARRFEVCFEDCAWKLTELDGQIILSEMQIRDFLYTRTARINNSGDHLLEIGTVKVINRLPDAKYLETLARLPQPEESSKKQPSIRVICRDLAPVGGISVKQHFEVNVVPMNAQITYKFFDKMMSFFFPGKNVHESSKDSPVVDTTTDDASSQASGSMSLARRFRGAVNGSFRKTNEQLPAKVVPLVMLSDIDKMRERAEKNIMFVYIKIPEVPFIVSYKGNKEKNIEDVDRFQMVFPLCEYHYRNWTWLDLALAVKQRCRRILLQQFMKQKFLRNKNMGSEVTPVDEEDKKRIVLGSAIMPEKKKTKKG</sequence>
<name>A0AA39INS1_9BILA</name>
<comment type="caution">
    <text evidence="3">The sequence shown here is derived from an EMBL/GenBank/DDBJ whole genome shotgun (WGS) entry which is preliminary data.</text>
</comment>
<reference evidence="3" key="1">
    <citation type="submission" date="2023-06" db="EMBL/GenBank/DDBJ databases">
        <title>Genomic analysis of the entomopathogenic nematode Steinernema hermaphroditum.</title>
        <authorList>
            <person name="Schwarz E.M."/>
            <person name="Heppert J.K."/>
            <person name="Baniya A."/>
            <person name="Schwartz H.T."/>
            <person name="Tan C.-H."/>
            <person name="Antoshechkin I."/>
            <person name="Sternberg P.W."/>
            <person name="Goodrich-Blair H."/>
            <person name="Dillman A.R."/>
        </authorList>
    </citation>
    <scope>NUCLEOTIDE SEQUENCE</scope>
    <source>
        <strain evidence="3">PS9179</strain>
        <tissue evidence="3">Whole animal</tissue>
    </source>
</reference>
<feature type="domain" description="FMP27/BLTP2/Hobbit GFWDK motif-containing RBG unit" evidence="2">
    <location>
        <begin position="688"/>
        <end position="821"/>
    </location>
</feature>
<evidence type="ECO:0000313" key="4">
    <source>
        <dbReference type="Proteomes" id="UP001175271"/>
    </source>
</evidence>
<dbReference type="PANTHER" id="PTHR15678:SF6">
    <property type="entry name" value="BRIDGE-LIKE LIPID TRANSFER PROTEIN FAMILY MEMBER 2"/>
    <property type="match status" value="1"/>
</dbReference>
<dbReference type="InterPro" id="IPR019441">
    <property type="entry name" value="FMP27/BLTP2/Hobbit_GFWDK_RBG"/>
</dbReference>
<evidence type="ECO:0000256" key="1">
    <source>
        <dbReference type="SAM" id="MobiDB-lite"/>
    </source>
</evidence>
<proteinExistence type="predicted"/>